<sequence length="341" mass="39534">MAFWKYIKDQWLLVIGWLFFMGLTSLILWLSPTLHLSFSSISYLMLLGLLVLTAVLLIDFQLKKRWWRALYTPDHPPMLDQYLKNAGRADEQLVQEYVNGLLIEHNKVMEQVIDNQQAYKDYIDSWVHEIKVPLAALHLLLDSMEDDIEDEAYYQTENELIKIDEYVEQVLYYSRLDSFSRDYLIREYSLKKLVQSVVKTQANYFIQKNIHFSLVGEDQLVLTDGKWLEFIFKQLLSNALKYTPNGGEIEVDISKDKTGVMLSLKDSGIGIPEADRHRIFDKGFTGENGRLNEQHSTGLGLYLAKSLSDKLGHQLTVASDEGKGTTLQLFFPVISYYHETR</sequence>
<comment type="catalytic activity">
    <reaction evidence="1">
        <text>ATP + protein L-histidine = ADP + protein N-phospho-L-histidine.</text>
        <dbReference type="EC" id="2.7.13.3"/>
    </reaction>
</comment>
<feature type="transmembrane region" description="Helical" evidence="12">
    <location>
        <begin position="36"/>
        <end position="58"/>
    </location>
</feature>
<name>A0ABS4CJT0_9ENTE</name>
<dbReference type="SMART" id="SM00387">
    <property type="entry name" value="HATPase_c"/>
    <property type="match status" value="1"/>
</dbReference>
<dbReference type="SUPFAM" id="SSF55874">
    <property type="entry name" value="ATPase domain of HSP90 chaperone/DNA topoisomerase II/histidine kinase"/>
    <property type="match status" value="1"/>
</dbReference>
<dbReference type="RefSeq" id="WP_209557652.1">
    <property type="nucleotide sequence ID" value="NZ_JAEDXU010000005.1"/>
</dbReference>
<keyword evidence="8 14" id="KW-0418">Kinase</keyword>
<evidence type="ECO:0000256" key="12">
    <source>
        <dbReference type="SAM" id="Phobius"/>
    </source>
</evidence>
<comment type="caution">
    <text evidence="14">The sequence shown here is derived from an EMBL/GenBank/DDBJ whole genome shotgun (WGS) entry which is preliminary data.</text>
</comment>
<feature type="transmembrane region" description="Helical" evidence="12">
    <location>
        <begin position="12"/>
        <end position="30"/>
    </location>
</feature>
<keyword evidence="6" id="KW-0808">Transferase</keyword>
<evidence type="ECO:0000256" key="6">
    <source>
        <dbReference type="ARBA" id="ARBA00022679"/>
    </source>
</evidence>
<evidence type="ECO:0000256" key="11">
    <source>
        <dbReference type="ARBA" id="ARBA00023136"/>
    </source>
</evidence>
<reference evidence="14 15" key="1">
    <citation type="submission" date="2020-12" db="EMBL/GenBank/DDBJ databases">
        <title>Vagococcus allomyrinae sp. nov. and Enterococcus lavae sp. nov., isolated from the larvae of Allomyrina dichotoma.</title>
        <authorList>
            <person name="Lee S.D."/>
        </authorList>
    </citation>
    <scope>NUCLEOTIDE SEQUENCE [LARGE SCALE GENOMIC DNA]</scope>
    <source>
        <strain evidence="14 15">BWM-S5</strain>
    </source>
</reference>
<protein>
    <recommendedName>
        <fullName evidence="3">histidine kinase</fullName>
        <ecNumber evidence="3">2.7.13.3</ecNumber>
    </recommendedName>
</protein>
<feature type="domain" description="Histidine kinase" evidence="13">
    <location>
        <begin position="125"/>
        <end position="335"/>
    </location>
</feature>
<accession>A0ABS4CJT0</accession>
<keyword evidence="10" id="KW-0902">Two-component regulatory system</keyword>
<organism evidence="14 15">
    <name type="scientific">Enterococcus larvae</name>
    <dbReference type="NCBI Taxonomy" id="2794352"/>
    <lineage>
        <taxon>Bacteria</taxon>
        <taxon>Bacillati</taxon>
        <taxon>Bacillota</taxon>
        <taxon>Bacilli</taxon>
        <taxon>Lactobacillales</taxon>
        <taxon>Enterococcaceae</taxon>
        <taxon>Enterococcus</taxon>
    </lineage>
</organism>
<evidence type="ECO:0000256" key="9">
    <source>
        <dbReference type="ARBA" id="ARBA00022989"/>
    </source>
</evidence>
<keyword evidence="4" id="KW-1003">Cell membrane</keyword>
<comment type="subcellular location">
    <subcellularLocation>
        <location evidence="2">Cell membrane</location>
        <topology evidence="2">Multi-pass membrane protein</topology>
    </subcellularLocation>
</comment>
<evidence type="ECO:0000313" key="15">
    <source>
        <dbReference type="Proteomes" id="UP000673375"/>
    </source>
</evidence>
<dbReference type="Gene3D" id="1.10.287.130">
    <property type="match status" value="1"/>
</dbReference>
<evidence type="ECO:0000256" key="2">
    <source>
        <dbReference type="ARBA" id="ARBA00004651"/>
    </source>
</evidence>
<dbReference type="PANTHER" id="PTHR45453:SF2">
    <property type="entry name" value="HISTIDINE KINASE"/>
    <property type="match status" value="1"/>
</dbReference>
<evidence type="ECO:0000259" key="13">
    <source>
        <dbReference type="PROSITE" id="PS50109"/>
    </source>
</evidence>
<evidence type="ECO:0000256" key="4">
    <source>
        <dbReference type="ARBA" id="ARBA00022475"/>
    </source>
</evidence>
<keyword evidence="9 12" id="KW-1133">Transmembrane helix</keyword>
<dbReference type="Gene3D" id="3.30.565.10">
    <property type="entry name" value="Histidine kinase-like ATPase, C-terminal domain"/>
    <property type="match status" value="1"/>
</dbReference>
<dbReference type="EMBL" id="JAEDXU010000005">
    <property type="protein sequence ID" value="MBP1046861.1"/>
    <property type="molecule type" value="Genomic_DNA"/>
</dbReference>
<dbReference type="InterPro" id="IPR003661">
    <property type="entry name" value="HisK_dim/P_dom"/>
</dbReference>
<dbReference type="EC" id="2.7.13.3" evidence="3"/>
<dbReference type="Pfam" id="PF02518">
    <property type="entry name" value="HATPase_c"/>
    <property type="match status" value="1"/>
</dbReference>
<dbReference type="PROSITE" id="PS50109">
    <property type="entry name" value="HIS_KIN"/>
    <property type="match status" value="1"/>
</dbReference>
<evidence type="ECO:0000256" key="8">
    <source>
        <dbReference type="ARBA" id="ARBA00022777"/>
    </source>
</evidence>
<keyword evidence="15" id="KW-1185">Reference proteome</keyword>
<dbReference type="InterPro" id="IPR005467">
    <property type="entry name" value="His_kinase_dom"/>
</dbReference>
<dbReference type="InterPro" id="IPR036890">
    <property type="entry name" value="HATPase_C_sf"/>
</dbReference>
<evidence type="ECO:0000256" key="3">
    <source>
        <dbReference type="ARBA" id="ARBA00012438"/>
    </source>
</evidence>
<dbReference type="GO" id="GO:0016301">
    <property type="term" value="F:kinase activity"/>
    <property type="evidence" value="ECO:0007669"/>
    <property type="project" value="UniProtKB-KW"/>
</dbReference>
<dbReference type="NCBIfam" id="NF047405">
    <property type="entry name" value="SensHisKinSapS"/>
    <property type="match status" value="1"/>
</dbReference>
<dbReference type="SUPFAM" id="SSF47384">
    <property type="entry name" value="Homodimeric domain of signal transducing histidine kinase"/>
    <property type="match status" value="1"/>
</dbReference>
<evidence type="ECO:0000256" key="7">
    <source>
        <dbReference type="ARBA" id="ARBA00022692"/>
    </source>
</evidence>
<keyword evidence="11 12" id="KW-0472">Membrane</keyword>
<dbReference type="InterPro" id="IPR003594">
    <property type="entry name" value="HATPase_dom"/>
</dbReference>
<keyword evidence="7 12" id="KW-0812">Transmembrane</keyword>
<evidence type="ECO:0000256" key="10">
    <source>
        <dbReference type="ARBA" id="ARBA00023012"/>
    </source>
</evidence>
<dbReference type="Proteomes" id="UP000673375">
    <property type="component" value="Unassembled WGS sequence"/>
</dbReference>
<dbReference type="InterPro" id="IPR036097">
    <property type="entry name" value="HisK_dim/P_sf"/>
</dbReference>
<gene>
    <name evidence="14" type="ORF">I6N96_11335</name>
</gene>
<dbReference type="PRINTS" id="PR00344">
    <property type="entry name" value="BCTRLSENSOR"/>
</dbReference>
<evidence type="ECO:0000313" key="14">
    <source>
        <dbReference type="EMBL" id="MBP1046861.1"/>
    </source>
</evidence>
<dbReference type="CDD" id="cd00082">
    <property type="entry name" value="HisKA"/>
    <property type="match status" value="1"/>
</dbReference>
<dbReference type="PANTHER" id="PTHR45453">
    <property type="entry name" value="PHOSPHATE REGULON SENSOR PROTEIN PHOR"/>
    <property type="match status" value="1"/>
</dbReference>
<evidence type="ECO:0000256" key="1">
    <source>
        <dbReference type="ARBA" id="ARBA00000085"/>
    </source>
</evidence>
<keyword evidence="5" id="KW-0597">Phosphoprotein</keyword>
<dbReference type="InterPro" id="IPR050351">
    <property type="entry name" value="BphY/WalK/GraS-like"/>
</dbReference>
<proteinExistence type="predicted"/>
<dbReference type="InterPro" id="IPR004358">
    <property type="entry name" value="Sig_transdc_His_kin-like_C"/>
</dbReference>
<evidence type="ECO:0000256" key="5">
    <source>
        <dbReference type="ARBA" id="ARBA00022553"/>
    </source>
</evidence>